<evidence type="ECO:0000256" key="5">
    <source>
        <dbReference type="ARBA" id="ARBA00022750"/>
    </source>
</evidence>
<comment type="catalytic activity">
    <reaction evidence="9 10">
        <text>Release of signal peptides from bacterial membrane prolipoproteins. Hydrolyzes -Xaa-Yaa-Zaa-|-(S,diacylglyceryl)Cys-, in which Xaa is hydrophobic (preferably Leu), and Yaa (Ala or Ser) and Zaa (Gly or Ala) have small, neutral side chains.</text>
        <dbReference type="EC" id="3.4.23.36"/>
    </reaction>
</comment>
<evidence type="ECO:0000256" key="3">
    <source>
        <dbReference type="ARBA" id="ARBA00022670"/>
    </source>
</evidence>
<evidence type="ECO:0000256" key="1">
    <source>
        <dbReference type="ARBA" id="ARBA00006139"/>
    </source>
</evidence>
<dbReference type="UniPathway" id="UPA00665"/>
<comment type="pathway">
    <text evidence="9">Protein modification; lipoprotein biosynthesis (signal peptide cleavage).</text>
</comment>
<comment type="subcellular location">
    <subcellularLocation>
        <location evidence="9">Cell membrane</location>
        <topology evidence="9">Multi-pass membrane protein</topology>
    </subcellularLocation>
</comment>
<protein>
    <recommendedName>
        <fullName evidence="9">Lipoprotein signal peptidase</fullName>
        <ecNumber evidence="9">3.4.23.36</ecNumber>
    </recommendedName>
    <alternativeName>
        <fullName evidence="9">Prolipoprotein signal peptidase</fullName>
    </alternativeName>
    <alternativeName>
        <fullName evidence="9">Signal peptidase II</fullName>
        <shortName evidence="9">SPase II</shortName>
    </alternativeName>
</protein>
<dbReference type="RefSeq" id="WP_154538624.1">
    <property type="nucleotide sequence ID" value="NZ_JAQYHJ010000118.1"/>
</dbReference>
<feature type="transmembrane region" description="Helical" evidence="9">
    <location>
        <begin position="116"/>
        <end position="141"/>
    </location>
</feature>
<keyword evidence="8 9" id="KW-0472">Membrane</keyword>
<reference evidence="12 13" key="1">
    <citation type="submission" date="2019-08" db="EMBL/GenBank/DDBJ databases">
        <title>In-depth cultivation of the pig gut microbiome towards novel bacterial diversity and tailored functional studies.</title>
        <authorList>
            <person name="Wylensek D."/>
            <person name="Hitch T.C.A."/>
            <person name="Clavel T."/>
        </authorList>
    </citation>
    <scope>NUCLEOTIDE SEQUENCE [LARGE SCALE GENOMIC DNA]</scope>
    <source>
        <strain evidence="12 13">WCA-SAB-591-4A-A</strain>
    </source>
</reference>
<proteinExistence type="inferred from homology"/>
<dbReference type="PROSITE" id="PS00855">
    <property type="entry name" value="SPASE_II"/>
    <property type="match status" value="1"/>
</dbReference>
<accession>A0A6N7X515</accession>
<dbReference type="HAMAP" id="MF_00161">
    <property type="entry name" value="LspA"/>
    <property type="match status" value="1"/>
</dbReference>
<dbReference type="AlphaFoldDB" id="A0A6N7X515"/>
<feature type="transmembrane region" description="Helical" evidence="9">
    <location>
        <begin position="86"/>
        <end position="104"/>
    </location>
</feature>
<dbReference type="PANTHER" id="PTHR33695">
    <property type="entry name" value="LIPOPROTEIN SIGNAL PEPTIDASE"/>
    <property type="match status" value="1"/>
</dbReference>
<dbReference type="GO" id="GO:0006508">
    <property type="term" value="P:proteolysis"/>
    <property type="evidence" value="ECO:0007669"/>
    <property type="project" value="UniProtKB-KW"/>
</dbReference>
<keyword evidence="3 9" id="KW-0645">Protease</keyword>
<comment type="function">
    <text evidence="9 10">This protein specifically catalyzes the removal of signal peptides from prolipoproteins.</text>
</comment>
<feature type="active site" evidence="9">
    <location>
        <position position="109"/>
    </location>
</feature>
<evidence type="ECO:0000256" key="6">
    <source>
        <dbReference type="ARBA" id="ARBA00022801"/>
    </source>
</evidence>
<name>A0A6N7X515_9FIRM</name>
<comment type="similarity">
    <text evidence="1 9 11">Belongs to the peptidase A8 family.</text>
</comment>
<dbReference type="EC" id="3.4.23.36" evidence="9"/>
<evidence type="ECO:0000313" key="12">
    <source>
        <dbReference type="EMBL" id="MST63151.1"/>
    </source>
</evidence>
<keyword evidence="7 9" id="KW-1133">Transmembrane helix</keyword>
<dbReference type="GO" id="GO:0004190">
    <property type="term" value="F:aspartic-type endopeptidase activity"/>
    <property type="evidence" value="ECO:0007669"/>
    <property type="project" value="UniProtKB-UniRule"/>
</dbReference>
<dbReference type="NCBIfam" id="TIGR00077">
    <property type="entry name" value="lspA"/>
    <property type="match status" value="1"/>
</dbReference>
<keyword evidence="2 9" id="KW-1003">Cell membrane</keyword>
<evidence type="ECO:0000256" key="8">
    <source>
        <dbReference type="ARBA" id="ARBA00023136"/>
    </source>
</evidence>
<sequence length="145" mass="16420">MFELIIVVLIIIDQISKKYVQSNVHLGDSVPVINDFFHITYVENRGAAFGLLQDKQYIFIVIAILVVIGGIIYIHKSKEKKISKIAVAMILAGAVGNLIDRIYLGYVVDFFDFRFIWNYVFNFADVLVVVGTLILCVYLLITGKE</sequence>
<dbReference type="InterPro" id="IPR001872">
    <property type="entry name" value="Peptidase_A8"/>
</dbReference>
<organism evidence="12 13">
    <name type="scientific">Peptostreptococcus porci</name>
    <dbReference type="NCBI Taxonomy" id="2652282"/>
    <lineage>
        <taxon>Bacteria</taxon>
        <taxon>Bacillati</taxon>
        <taxon>Bacillota</taxon>
        <taxon>Clostridia</taxon>
        <taxon>Peptostreptococcales</taxon>
        <taxon>Peptostreptococcaceae</taxon>
        <taxon>Peptostreptococcus</taxon>
    </lineage>
</organism>
<feature type="transmembrane region" description="Helical" evidence="9">
    <location>
        <begin position="57"/>
        <end position="74"/>
    </location>
</feature>
<evidence type="ECO:0000313" key="13">
    <source>
        <dbReference type="Proteomes" id="UP000440713"/>
    </source>
</evidence>
<dbReference type="GO" id="GO:0005886">
    <property type="term" value="C:plasma membrane"/>
    <property type="evidence" value="ECO:0007669"/>
    <property type="project" value="UniProtKB-SubCell"/>
</dbReference>
<evidence type="ECO:0000256" key="2">
    <source>
        <dbReference type="ARBA" id="ARBA00022475"/>
    </source>
</evidence>
<evidence type="ECO:0000256" key="4">
    <source>
        <dbReference type="ARBA" id="ARBA00022692"/>
    </source>
</evidence>
<keyword evidence="5 9" id="KW-0064">Aspartyl protease</keyword>
<keyword evidence="13" id="KW-1185">Reference proteome</keyword>
<feature type="active site" evidence="9">
    <location>
        <position position="125"/>
    </location>
</feature>
<evidence type="ECO:0000256" key="11">
    <source>
        <dbReference type="RuleBase" id="RU004181"/>
    </source>
</evidence>
<keyword evidence="6 9" id="KW-0378">Hydrolase</keyword>
<comment type="caution">
    <text evidence="9">Lacks conserved residue(s) required for the propagation of feature annotation.</text>
</comment>
<dbReference type="PANTHER" id="PTHR33695:SF1">
    <property type="entry name" value="LIPOPROTEIN SIGNAL PEPTIDASE"/>
    <property type="match status" value="1"/>
</dbReference>
<evidence type="ECO:0000256" key="10">
    <source>
        <dbReference type="RuleBase" id="RU000594"/>
    </source>
</evidence>
<dbReference type="Pfam" id="PF01252">
    <property type="entry name" value="Peptidase_A8"/>
    <property type="match status" value="1"/>
</dbReference>
<dbReference type="EMBL" id="VUNE01000005">
    <property type="protein sequence ID" value="MST63151.1"/>
    <property type="molecule type" value="Genomic_DNA"/>
</dbReference>
<comment type="caution">
    <text evidence="12">The sequence shown here is derived from an EMBL/GenBank/DDBJ whole genome shotgun (WGS) entry which is preliminary data.</text>
</comment>
<dbReference type="PRINTS" id="PR00781">
    <property type="entry name" value="LIPOSIGPTASE"/>
</dbReference>
<evidence type="ECO:0000256" key="7">
    <source>
        <dbReference type="ARBA" id="ARBA00022989"/>
    </source>
</evidence>
<evidence type="ECO:0000256" key="9">
    <source>
        <dbReference type="HAMAP-Rule" id="MF_00161"/>
    </source>
</evidence>
<gene>
    <name evidence="9 12" type="primary">lspA</name>
    <name evidence="12" type="ORF">FYJ71_09410</name>
</gene>
<keyword evidence="4 9" id="KW-0812">Transmembrane</keyword>
<dbReference type="Proteomes" id="UP000440713">
    <property type="component" value="Unassembled WGS sequence"/>
</dbReference>